<protein>
    <submittedName>
        <fullName evidence="2">39S ribosomal protein L4, mitochondrial</fullName>
    </submittedName>
</protein>
<organism evidence="1 2">
    <name type="scientific">Panagrolaimus sp. JU765</name>
    <dbReference type="NCBI Taxonomy" id="591449"/>
    <lineage>
        <taxon>Eukaryota</taxon>
        <taxon>Metazoa</taxon>
        <taxon>Ecdysozoa</taxon>
        <taxon>Nematoda</taxon>
        <taxon>Chromadorea</taxon>
        <taxon>Rhabditida</taxon>
        <taxon>Tylenchina</taxon>
        <taxon>Panagrolaimomorpha</taxon>
        <taxon>Panagrolaimoidea</taxon>
        <taxon>Panagrolaimidae</taxon>
        <taxon>Panagrolaimus</taxon>
    </lineage>
</organism>
<proteinExistence type="predicted"/>
<evidence type="ECO:0000313" key="2">
    <source>
        <dbReference type="WBParaSite" id="JU765_v2.g19078.t1"/>
    </source>
</evidence>
<dbReference type="Proteomes" id="UP000887576">
    <property type="component" value="Unplaced"/>
</dbReference>
<sequence length="286" mass="32749">MILSLLRQTRGLQIYCRASFSSIRPDVQRDPFVVVPEAFVTTLSDIPTVNVDLIQLNPEIFRCAPRLDLLHRNVIWQTNYRNLQLTKQLTRAEMPGGGRKPWPQKKMGRHHAGSVRAPGFYYGGFAHGVRGPRTWFYMLPDAVRLKGLCTALTIKHAQNDLVIADDFGSLKNDESQFLHNLAEERNWGYSVLFVDSTSEVSSNLVKAVSQIPSFNIIPLYGLNCYSIMKHDTLVISKQALEELEQRLMKQFNRTESLQKKYKYMDYKPLLLGEGEKEEDSVYPPIV</sequence>
<evidence type="ECO:0000313" key="1">
    <source>
        <dbReference type="Proteomes" id="UP000887576"/>
    </source>
</evidence>
<dbReference type="WBParaSite" id="JU765_v2.g19078.t1">
    <property type="protein sequence ID" value="JU765_v2.g19078.t1"/>
    <property type="gene ID" value="JU765_v2.g19078"/>
</dbReference>
<name>A0AC34QT32_9BILA</name>
<accession>A0AC34QT32</accession>
<reference evidence="2" key="1">
    <citation type="submission" date="2022-11" db="UniProtKB">
        <authorList>
            <consortium name="WormBaseParasite"/>
        </authorList>
    </citation>
    <scope>IDENTIFICATION</scope>
</reference>